<keyword evidence="3" id="KW-1185">Reference proteome</keyword>
<proteinExistence type="predicted"/>
<dbReference type="Proteomes" id="UP000637628">
    <property type="component" value="Unassembled WGS sequence"/>
</dbReference>
<evidence type="ECO:0000256" key="1">
    <source>
        <dbReference type="SAM" id="MobiDB-lite"/>
    </source>
</evidence>
<sequence length="179" mass="18763">MPSPTTGISATTSAFFLVGISAPQGFQDGAKTSTHYYLDGSDSATVRQDWDLRLWWPPRRGRTVRRGPFLHVAKIGSGAGGGTGTGPAPEGQENGGTGGGLGMSAKPLGVFVLTGGKVVWRPAIDVNRVVLGGQLVAITALLVARALVRARAGRPELGVRLRKVARRLAEQGARARRAR</sequence>
<organism evidence="2 3">
    <name type="scientific">Paractinoplanes durhamensis</name>
    <dbReference type="NCBI Taxonomy" id="113563"/>
    <lineage>
        <taxon>Bacteria</taxon>
        <taxon>Bacillati</taxon>
        <taxon>Actinomycetota</taxon>
        <taxon>Actinomycetes</taxon>
        <taxon>Micromonosporales</taxon>
        <taxon>Micromonosporaceae</taxon>
        <taxon>Paractinoplanes</taxon>
    </lineage>
</organism>
<accession>A0ABQ3Z875</accession>
<gene>
    <name evidence="2" type="ORF">Adu01nite_70790</name>
</gene>
<protein>
    <submittedName>
        <fullName evidence="2">Uncharacterized protein</fullName>
    </submittedName>
</protein>
<feature type="region of interest" description="Disordered" evidence="1">
    <location>
        <begin position="76"/>
        <end position="100"/>
    </location>
</feature>
<evidence type="ECO:0000313" key="3">
    <source>
        <dbReference type="Proteomes" id="UP000637628"/>
    </source>
</evidence>
<evidence type="ECO:0000313" key="2">
    <source>
        <dbReference type="EMBL" id="GIE05729.1"/>
    </source>
</evidence>
<comment type="caution">
    <text evidence="2">The sequence shown here is derived from an EMBL/GenBank/DDBJ whole genome shotgun (WGS) entry which is preliminary data.</text>
</comment>
<reference evidence="2 3" key="1">
    <citation type="submission" date="2021-01" db="EMBL/GenBank/DDBJ databases">
        <title>Whole genome shotgun sequence of Actinoplanes durhamensis NBRC 14914.</title>
        <authorList>
            <person name="Komaki H."/>
            <person name="Tamura T."/>
        </authorList>
    </citation>
    <scope>NUCLEOTIDE SEQUENCE [LARGE SCALE GENOMIC DNA]</scope>
    <source>
        <strain evidence="2 3">NBRC 14914</strain>
    </source>
</reference>
<name>A0ABQ3Z875_9ACTN</name>
<dbReference type="EMBL" id="BOML01000057">
    <property type="protein sequence ID" value="GIE05729.1"/>
    <property type="molecule type" value="Genomic_DNA"/>
</dbReference>